<dbReference type="PANTHER" id="PTHR34860">
    <property type="entry name" value="REPRESSOR-LIKE PROTEIN SSO7C3"/>
    <property type="match status" value="1"/>
</dbReference>
<evidence type="ECO:0000313" key="2">
    <source>
        <dbReference type="EMBL" id="MFA4805436.1"/>
    </source>
</evidence>
<feature type="domain" description="SpoVT-AbrB" evidence="1">
    <location>
        <begin position="11"/>
        <end position="54"/>
    </location>
</feature>
<evidence type="ECO:0000259" key="1">
    <source>
        <dbReference type="SMART" id="SM00966"/>
    </source>
</evidence>
<organism evidence="2 3">
    <name type="scientific">Pyrococcus kukulkanii</name>
    <dbReference type="NCBI Taxonomy" id="1609559"/>
    <lineage>
        <taxon>Archaea</taxon>
        <taxon>Methanobacteriati</taxon>
        <taxon>Methanobacteriota</taxon>
        <taxon>Thermococci</taxon>
        <taxon>Thermococcales</taxon>
        <taxon>Thermococcaceae</taxon>
        <taxon>Pyrococcus</taxon>
    </lineage>
</organism>
<proteinExistence type="predicted"/>
<dbReference type="EMBL" id="JARRIG010000009">
    <property type="protein sequence ID" value="MFA4805436.1"/>
    <property type="molecule type" value="Genomic_DNA"/>
</dbReference>
<dbReference type="InterPro" id="IPR016752">
    <property type="entry name" value="UCP019240_SpoVT/AbrB-related"/>
</dbReference>
<feature type="domain" description="SpoVT-AbrB" evidence="1">
    <location>
        <begin position="61"/>
        <end position="107"/>
    </location>
</feature>
<dbReference type="Proteomes" id="UP001571980">
    <property type="component" value="Unassembled WGS sequence"/>
</dbReference>
<keyword evidence="3" id="KW-1185">Reference proteome</keyword>
<comment type="caution">
    <text evidence="2">The sequence shown here is derived from an EMBL/GenBank/DDBJ whole genome shotgun (WGS) entry which is preliminary data.</text>
</comment>
<dbReference type="RefSeq" id="WP_372825041.1">
    <property type="nucleotide sequence ID" value="NZ_JARRIF010000002.1"/>
</dbReference>
<name>A0ABV4T9Q7_9EURY</name>
<accession>A0ABV4T9Q7</accession>
<dbReference type="InterPro" id="IPR052975">
    <property type="entry name" value="Repressor-like_regulatory"/>
</dbReference>
<sequence length="139" mass="15398">MEPEPLAKFHATLNVKGQIVIPQKDREIFGLSKGDLVEIIVRKFKVEKGKIKILGRGYATVKLSSKGLVTIPDEIRKGLGISSGETVEVLIVGFHKLDELLTDRGKRLLNSVKSSSVGKILSPAEEQNILHNTAKKYYF</sequence>
<dbReference type="NCBIfam" id="TIGR01439">
    <property type="entry name" value="lp_hng_hel_AbrB"/>
    <property type="match status" value="1"/>
</dbReference>
<dbReference type="Gene3D" id="2.10.260.10">
    <property type="match status" value="2"/>
</dbReference>
<evidence type="ECO:0000313" key="3">
    <source>
        <dbReference type="Proteomes" id="UP001571980"/>
    </source>
</evidence>
<dbReference type="SUPFAM" id="SSF89447">
    <property type="entry name" value="AbrB/MazE/MraZ-like"/>
    <property type="match status" value="2"/>
</dbReference>
<dbReference type="SMART" id="SM00966">
    <property type="entry name" value="SpoVT_AbrB"/>
    <property type="match status" value="2"/>
</dbReference>
<dbReference type="PIRSF" id="PIRSF019240">
    <property type="entry name" value="UCP019240_SpoVT/AbrB-related"/>
    <property type="match status" value="1"/>
</dbReference>
<protein>
    <submittedName>
        <fullName evidence="2">AbrB family transcriptional regulator</fullName>
    </submittedName>
</protein>
<gene>
    <name evidence="2" type="ORF">P8X34_11930</name>
</gene>
<dbReference type="InterPro" id="IPR037914">
    <property type="entry name" value="SpoVT-AbrB_sf"/>
</dbReference>
<reference evidence="2 3" key="1">
    <citation type="submission" date="2023-03" db="EMBL/GenBank/DDBJ databases">
        <title>Speciation in Pyrococcus: adaptation to high temperature as a mechanism.</title>
        <authorList>
            <person name="Gu J."/>
        </authorList>
    </citation>
    <scope>NUCLEOTIDE SEQUENCE [LARGE SCALE GENOMIC DNA]</scope>
    <source>
        <strain evidence="2 3">LMOA34</strain>
    </source>
</reference>
<dbReference type="InterPro" id="IPR007159">
    <property type="entry name" value="SpoVT-AbrB_dom"/>
</dbReference>
<dbReference type="PANTHER" id="PTHR34860:SF6">
    <property type="entry name" value="REPRESSOR-LIKE PROTEIN SSO7C3"/>
    <property type="match status" value="1"/>
</dbReference>